<dbReference type="Proteomes" id="UP000659767">
    <property type="component" value="Unassembled WGS sequence"/>
</dbReference>
<comment type="caution">
    <text evidence="2">The sequence shown here is derived from an EMBL/GenBank/DDBJ whole genome shotgun (WGS) entry which is preliminary data.</text>
</comment>
<sequence length="291" mass="31045">MPSVYRNARAQKEIRHWCRSRIDAWHVPHVRRETATSAGLTSVVTVGPESRDGAPAVVLLPGTNMNAALCLAAAEGLAREHRVVILDLPGQPGLSSGHRPRAGRTAWYGRWLSEILALVVREPAVVVGHSLGGAVALACGSPLIAGRVLLSGAGVTRLRTPAPLLAATVPWLLRPSVPRAEELLRHMSAPGWTVPGHLSAWMDLVARRCRTSLAPAPLPPALLERSRAAPVLVATGRFDLFLPPGALGPAARHRLGVGLRVVEGAGHLLLDEAPVEVCELVERFCRAHTVR</sequence>
<dbReference type="PANTHER" id="PTHR43689:SF8">
    <property type="entry name" value="ALPHA_BETA-HYDROLASES SUPERFAMILY PROTEIN"/>
    <property type="match status" value="1"/>
</dbReference>
<name>A0ABQ2TE01_STRBA</name>
<dbReference type="PRINTS" id="PR00111">
    <property type="entry name" value="ABHYDROLASE"/>
</dbReference>
<evidence type="ECO:0000259" key="1">
    <source>
        <dbReference type="Pfam" id="PF12697"/>
    </source>
</evidence>
<gene>
    <name evidence="2" type="ORF">GCM10010253_46160</name>
</gene>
<evidence type="ECO:0000313" key="2">
    <source>
        <dbReference type="EMBL" id="GGS66009.1"/>
    </source>
</evidence>
<keyword evidence="2" id="KW-0378">Hydrolase</keyword>
<reference evidence="3" key="1">
    <citation type="journal article" date="2019" name="Int. J. Syst. Evol. Microbiol.">
        <title>The Global Catalogue of Microorganisms (GCM) 10K type strain sequencing project: providing services to taxonomists for standard genome sequencing and annotation.</title>
        <authorList>
            <consortium name="The Broad Institute Genomics Platform"/>
            <consortium name="The Broad Institute Genome Sequencing Center for Infectious Disease"/>
            <person name="Wu L."/>
            <person name="Ma J."/>
        </authorList>
    </citation>
    <scope>NUCLEOTIDE SEQUENCE [LARGE SCALE GENOMIC DNA]</scope>
    <source>
        <strain evidence="3">JCM 4350</strain>
    </source>
</reference>
<dbReference type="InterPro" id="IPR029058">
    <property type="entry name" value="AB_hydrolase_fold"/>
</dbReference>
<dbReference type="SUPFAM" id="SSF53474">
    <property type="entry name" value="alpha/beta-Hydrolases"/>
    <property type="match status" value="1"/>
</dbReference>
<dbReference type="Pfam" id="PF12697">
    <property type="entry name" value="Abhydrolase_6"/>
    <property type="match status" value="1"/>
</dbReference>
<protein>
    <submittedName>
        <fullName evidence="2">Hydrolase</fullName>
    </submittedName>
</protein>
<feature type="domain" description="AB hydrolase-1" evidence="1">
    <location>
        <begin position="57"/>
        <end position="279"/>
    </location>
</feature>
<dbReference type="Gene3D" id="3.40.50.1820">
    <property type="entry name" value="alpha/beta hydrolase"/>
    <property type="match status" value="1"/>
</dbReference>
<evidence type="ECO:0000313" key="3">
    <source>
        <dbReference type="Proteomes" id="UP000659767"/>
    </source>
</evidence>
<dbReference type="PANTHER" id="PTHR43689">
    <property type="entry name" value="HYDROLASE"/>
    <property type="match status" value="1"/>
</dbReference>
<dbReference type="InterPro" id="IPR000073">
    <property type="entry name" value="AB_hydrolase_1"/>
</dbReference>
<keyword evidence="3" id="KW-1185">Reference proteome</keyword>
<dbReference type="GO" id="GO:0016787">
    <property type="term" value="F:hydrolase activity"/>
    <property type="evidence" value="ECO:0007669"/>
    <property type="project" value="UniProtKB-KW"/>
</dbReference>
<dbReference type="EMBL" id="BMSZ01000013">
    <property type="protein sequence ID" value="GGS66009.1"/>
    <property type="molecule type" value="Genomic_DNA"/>
</dbReference>
<proteinExistence type="predicted"/>
<accession>A0ABQ2TE01</accession>
<organism evidence="2 3">
    <name type="scientific">Streptomyces badius</name>
    <dbReference type="NCBI Taxonomy" id="1941"/>
    <lineage>
        <taxon>Bacteria</taxon>
        <taxon>Bacillati</taxon>
        <taxon>Actinomycetota</taxon>
        <taxon>Actinomycetes</taxon>
        <taxon>Kitasatosporales</taxon>
        <taxon>Streptomycetaceae</taxon>
        <taxon>Streptomyces</taxon>
    </lineage>
</organism>